<dbReference type="EMBL" id="PDUD01000009">
    <property type="protein sequence ID" value="PHN07578.1"/>
    <property type="molecule type" value="Genomic_DNA"/>
</dbReference>
<keyword evidence="6 7" id="KW-0472">Membrane</keyword>
<proteinExistence type="inferred from homology"/>
<dbReference type="Proteomes" id="UP000223913">
    <property type="component" value="Unassembled WGS sequence"/>
</dbReference>
<reference evidence="10 11" key="1">
    <citation type="submission" date="2017-10" db="EMBL/GenBank/DDBJ databases">
        <title>The draft genome sequence of Lewinella nigricans NBRC 102662.</title>
        <authorList>
            <person name="Wang K."/>
        </authorList>
    </citation>
    <scope>NUCLEOTIDE SEQUENCE [LARGE SCALE GENOMIC DNA]</scope>
    <source>
        <strain evidence="10 11">NBRC 102662</strain>
    </source>
</reference>
<protein>
    <submittedName>
        <fullName evidence="10">ABC transporter permease</fullName>
    </submittedName>
</protein>
<evidence type="ECO:0000259" key="9">
    <source>
        <dbReference type="Pfam" id="PF12704"/>
    </source>
</evidence>
<comment type="caution">
    <text evidence="10">The sequence shown here is derived from an EMBL/GenBank/DDBJ whole genome shotgun (WGS) entry which is preliminary data.</text>
</comment>
<keyword evidence="4 7" id="KW-0812">Transmembrane</keyword>
<dbReference type="OrthoDB" id="1522670at2"/>
<gene>
    <name evidence="10" type="ORF">CRP01_05610</name>
</gene>
<dbReference type="Pfam" id="PF12704">
    <property type="entry name" value="MacB_PCD"/>
    <property type="match status" value="1"/>
</dbReference>
<dbReference type="PANTHER" id="PTHR30489:SF0">
    <property type="entry name" value="LIPOPROTEIN-RELEASING SYSTEM TRANSMEMBRANE PROTEIN LOLE"/>
    <property type="match status" value="1"/>
</dbReference>
<dbReference type="RefSeq" id="WP_099149027.1">
    <property type="nucleotide sequence ID" value="NZ_PDUD01000009.1"/>
</dbReference>
<feature type="domain" description="ABC3 transporter permease C-terminal" evidence="8">
    <location>
        <begin position="312"/>
        <end position="437"/>
    </location>
</feature>
<dbReference type="InterPro" id="IPR025857">
    <property type="entry name" value="MacB_PCD"/>
</dbReference>
<evidence type="ECO:0000256" key="6">
    <source>
        <dbReference type="ARBA" id="ARBA00023136"/>
    </source>
</evidence>
<evidence type="ECO:0000256" key="5">
    <source>
        <dbReference type="ARBA" id="ARBA00022989"/>
    </source>
</evidence>
<evidence type="ECO:0000313" key="10">
    <source>
        <dbReference type="EMBL" id="PHN07578.1"/>
    </source>
</evidence>
<name>A0A2D0NGN5_FLAN2</name>
<dbReference type="InterPro" id="IPR051447">
    <property type="entry name" value="Lipoprotein-release_system"/>
</dbReference>
<feature type="transmembrane region" description="Helical" evidence="7">
    <location>
        <begin position="407"/>
        <end position="432"/>
    </location>
</feature>
<feature type="transmembrane region" description="Helical" evidence="7">
    <location>
        <begin position="356"/>
        <end position="382"/>
    </location>
</feature>
<dbReference type="InterPro" id="IPR003838">
    <property type="entry name" value="ABC3_permease_C"/>
</dbReference>
<organism evidence="10 11">
    <name type="scientific">Flavilitoribacter nigricans (strain ATCC 23147 / DSM 23189 / NBRC 102662 / NCIMB 1420 / SS-2)</name>
    <name type="common">Lewinella nigricans</name>
    <dbReference type="NCBI Taxonomy" id="1122177"/>
    <lineage>
        <taxon>Bacteria</taxon>
        <taxon>Pseudomonadati</taxon>
        <taxon>Bacteroidota</taxon>
        <taxon>Saprospiria</taxon>
        <taxon>Saprospirales</taxon>
        <taxon>Lewinellaceae</taxon>
        <taxon>Flavilitoribacter</taxon>
    </lineage>
</organism>
<keyword evidence="3" id="KW-1003">Cell membrane</keyword>
<evidence type="ECO:0000256" key="4">
    <source>
        <dbReference type="ARBA" id="ARBA00022692"/>
    </source>
</evidence>
<accession>A0A2D0NGN5</accession>
<comment type="subcellular location">
    <subcellularLocation>
        <location evidence="1">Cell membrane</location>
        <topology evidence="1">Multi-pass membrane protein</topology>
    </subcellularLocation>
</comment>
<evidence type="ECO:0000259" key="8">
    <source>
        <dbReference type="Pfam" id="PF02687"/>
    </source>
</evidence>
<evidence type="ECO:0000313" key="11">
    <source>
        <dbReference type="Proteomes" id="UP000223913"/>
    </source>
</evidence>
<feature type="transmembrane region" description="Helical" evidence="7">
    <location>
        <begin position="311"/>
        <end position="335"/>
    </location>
</feature>
<keyword evidence="5 7" id="KW-1133">Transmembrane helix</keyword>
<dbReference type="PANTHER" id="PTHR30489">
    <property type="entry name" value="LIPOPROTEIN-RELEASING SYSTEM TRANSMEMBRANE PROTEIN LOLE"/>
    <property type="match status" value="1"/>
</dbReference>
<evidence type="ECO:0000256" key="7">
    <source>
        <dbReference type="SAM" id="Phobius"/>
    </source>
</evidence>
<keyword evidence="11" id="KW-1185">Reference proteome</keyword>
<dbReference type="GO" id="GO:0044874">
    <property type="term" value="P:lipoprotein localization to outer membrane"/>
    <property type="evidence" value="ECO:0007669"/>
    <property type="project" value="TreeGrafter"/>
</dbReference>
<dbReference type="GO" id="GO:0098797">
    <property type="term" value="C:plasma membrane protein complex"/>
    <property type="evidence" value="ECO:0007669"/>
    <property type="project" value="TreeGrafter"/>
</dbReference>
<dbReference type="AlphaFoldDB" id="A0A2D0NGN5"/>
<sequence length="444" mass="50634">MNITHFIARRVALSEQKTFSRLIIRIAIAAVAISVAVMIVATALIAGFKEEIRAKIFGFWGHIHITEPNISHSLVDLSPIDKDQDFYPKITEVGPIKYLEDDEFMGREFTREKMTNGGIKHIQVFALKPGMIQFNDEIEGIILKGVGPDYDWSFLKKYIQEGRPLDLADSTAQSEVDSIPTQNISREILISRQTADRLQIGVGDEFIVNFVEEKGSQLKRKFTVAGIYKTGLEEYDRKFALVDIRQIQRLMGWKSNQVSGFEVLLDDIEDLQAFDEYVFYDVIPNELYSESIRKKTPEIFDWLDLQNVNEVVILGLMITVAIINMMTALLILILERTNMIGTLKALGSSNWDIRKIFLFYAGYIIVMGLFWGNLIGLLICFIQDKFELIRLSEADYYLSVAPVHVNFWTVLGLNAGSLIIILIFLIIPSYLITRISPVKAIRFK</sequence>
<evidence type="ECO:0000256" key="2">
    <source>
        <dbReference type="ARBA" id="ARBA00005236"/>
    </source>
</evidence>
<evidence type="ECO:0000256" key="1">
    <source>
        <dbReference type="ARBA" id="ARBA00004651"/>
    </source>
</evidence>
<feature type="domain" description="MacB-like periplasmic core" evidence="9">
    <location>
        <begin position="26"/>
        <end position="276"/>
    </location>
</feature>
<feature type="transmembrane region" description="Helical" evidence="7">
    <location>
        <begin position="22"/>
        <end position="48"/>
    </location>
</feature>
<evidence type="ECO:0000256" key="3">
    <source>
        <dbReference type="ARBA" id="ARBA00022475"/>
    </source>
</evidence>
<dbReference type="Pfam" id="PF02687">
    <property type="entry name" value="FtsX"/>
    <property type="match status" value="1"/>
</dbReference>
<comment type="similarity">
    <text evidence="2">Belongs to the ABC-4 integral membrane protein family. LolC/E subfamily.</text>
</comment>